<dbReference type="GO" id="GO:0005254">
    <property type="term" value="F:chloride channel activity"/>
    <property type="evidence" value="ECO:0007669"/>
    <property type="project" value="InterPro"/>
</dbReference>
<evidence type="ECO:0000256" key="8">
    <source>
        <dbReference type="SAM" id="Phobius"/>
    </source>
</evidence>
<dbReference type="AlphaFoldDB" id="A0A9Q9ARW1"/>
<evidence type="ECO:0000256" key="5">
    <source>
        <dbReference type="ARBA" id="ARBA00023065"/>
    </source>
</evidence>
<dbReference type="EMBL" id="CP099419">
    <property type="protein sequence ID" value="USW49631.1"/>
    <property type="molecule type" value="Genomic_DNA"/>
</dbReference>
<reference evidence="9" key="1">
    <citation type="submission" date="2022-06" db="EMBL/GenBank/DDBJ databases">
        <title>Complete genome sequences of two strains of the flax pathogen Septoria linicola.</title>
        <authorList>
            <person name="Lapalu N."/>
            <person name="Simon A."/>
            <person name="Demenou B."/>
            <person name="Paumier D."/>
            <person name="Guillot M.-P."/>
            <person name="Gout L."/>
            <person name="Valade R."/>
        </authorList>
    </citation>
    <scope>NUCLEOTIDE SEQUENCE</scope>
    <source>
        <strain evidence="9">SE15195</strain>
    </source>
</reference>
<feature type="region of interest" description="Disordered" evidence="7">
    <location>
        <begin position="1"/>
        <end position="26"/>
    </location>
</feature>
<evidence type="ECO:0000313" key="9">
    <source>
        <dbReference type="EMBL" id="USW49631.1"/>
    </source>
</evidence>
<evidence type="ECO:0000256" key="3">
    <source>
        <dbReference type="ARBA" id="ARBA00022692"/>
    </source>
</evidence>
<dbReference type="PANTHER" id="PTHR33281:SF16">
    <property type="match status" value="1"/>
</dbReference>
<evidence type="ECO:0000313" key="10">
    <source>
        <dbReference type="Proteomes" id="UP001056384"/>
    </source>
</evidence>
<feature type="transmembrane region" description="Helical" evidence="8">
    <location>
        <begin position="265"/>
        <end position="286"/>
    </location>
</feature>
<evidence type="ECO:0000256" key="6">
    <source>
        <dbReference type="ARBA" id="ARBA00023136"/>
    </source>
</evidence>
<feature type="transmembrane region" description="Helical" evidence="8">
    <location>
        <begin position="36"/>
        <end position="62"/>
    </location>
</feature>
<dbReference type="PANTHER" id="PTHR33281">
    <property type="entry name" value="UPF0187 PROTEIN YNEE"/>
    <property type="match status" value="1"/>
</dbReference>
<keyword evidence="6 8" id="KW-0472">Membrane</keyword>
<evidence type="ECO:0000256" key="2">
    <source>
        <dbReference type="ARBA" id="ARBA00022448"/>
    </source>
</evidence>
<feature type="region of interest" description="Disordered" evidence="7">
    <location>
        <begin position="352"/>
        <end position="395"/>
    </location>
</feature>
<evidence type="ECO:0000256" key="4">
    <source>
        <dbReference type="ARBA" id="ARBA00022989"/>
    </source>
</evidence>
<sequence length="395" mass="44419">MPTTNGRLRSARPPNDRTPTFPSYYSTRKKPRRWPLVIRFIKGAIHLDIAVPIVLHALFAAAVCYVDHVKDGNLAIPSATVPSLSIVVGLMLVFRNSTSYDRFWQGNQLFTTVETSIRNLTRAFLACSYKTNGPAPSEAERADIERTVRLLLAMIFAAKNSLRAEWGQEIPLLLPRTEIDRHRRQSVSVYKPEYDELLPTGTKGHEEAGLALLLQLSIQVEGYIKRAHDRGWFHSPQASQMSVQLNTLVAAFGTMETIHLTPLPVAYLIHTRQVLALFCMVLPFALVKEMSWWSILLVSIVSFTLYGIEAIGAQLEDPFGYDRNDIKVDAIVEDLRVETMVMLENWRRNGDMFTSPATGTHRNGVPDGSHRQRRPDLDKRNGNADTGADRDSALI</sequence>
<protein>
    <submittedName>
        <fullName evidence="9">Bestrophin/UPF0187</fullName>
    </submittedName>
</protein>
<keyword evidence="10" id="KW-1185">Reference proteome</keyword>
<keyword evidence="5" id="KW-0406">Ion transport</keyword>
<feature type="compositionally biased region" description="Polar residues" evidence="7">
    <location>
        <begin position="17"/>
        <end position="26"/>
    </location>
</feature>
<dbReference type="Proteomes" id="UP001056384">
    <property type="component" value="Chromosome 2"/>
</dbReference>
<evidence type="ECO:0000256" key="1">
    <source>
        <dbReference type="ARBA" id="ARBA00004141"/>
    </source>
</evidence>
<accession>A0A9Q9ARW1</accession>
<gene>
    <name evidence="9" type="ORF">Slin15195_G029500</name>
</gene>
<name>A0A9Q9ARW1_9PEZI</name>
<keyword evidence="3 8" id="KW-0812">Transmembrane</keyword>
<evidence type="ECO:0000256" key="7">
    <source>
        <dbReference type="SAM" id="MobiDB-lite"/>
    </source>
</evidence>
<feature type="transmembrane region" description="Helical" evidence="8">
    <location>
        <begin position="74"/>
        <end position="94"/>
    </location>
</feature>
<proteinExistence type="predicted"/>
<dbReference type="Pfam" id="PF25539">
    <property type="entry name" value="Bestrophin_2"/>
    <property type="match status" value="1"/>
</dbReference>
<dbReference type="OrthoDB" id="1368at2759"/>
<keyword evidence="4 8" id="KW-1133">Transmembrane helix</keyword>
<feature type="transmembrane region" description="Helical" evidence="8">
    <location>
        <begin position="292"/>
        <end position="313"/>
    </location>
</feature>
<dbReference type="GO" id="GO:0016020">
    <property type="term" value="C:membrane"/>
    <property type="evidence" value="ECO:0007669"/>
    <property type="project" value="UniProtKB-SubCell"/>
</dbReference>
<feature type="compositionally biased region" description="Basic and acidic residues" evidence="7">
    <location>
        <begin position="368"/>
        <end position="395"/>
    </location>
</feature>
<dbReference type="InterPro" id="IPR044669">
    <property type="entry name" value="YneE/VCCN1/2-like"/>
</dbReference>
<keyword evidence="2" id="KW-0813">Transport</keyword>
<comment type="subcellular location">
    <subcellularLocation>
        <location evidence="1">Membrane</location>
        <topology evidence="1">Multi-pass membrane protein</topology>
    </subcellularLocation>
</comment>
<organism evidence="9 10">
    <name type="scientific">Septoria linicola</name>
    <dbReference type="NCBI Taxonomy" id="215465"/>
    <lineage>
        <taxon>Eukaryota</taxon>
        <taxon>Fungi</taxon>
        <taxon>Dikarya</taxon>
        <taxon>Ascomycota</taxon>
        <taxon>Pezizomycotina</taxon>
        <taxon>Dothideomycetes</taxon>
        <taxon>Dothideomycetidae</taxon>
        <taxon>Mycosphaerellales</taxon>
        <taxon>Mycosphaerellaceae</taxon>
        <taxon>Septoria</taxon>
    </lineage>
</organism>